<dbReference type="Gene3D" id="1.25.40.10">
    <property type="entry name" value="Tetratricopeptide repeat domain"/>
    <property type="match status" value="1"/>
</dbReference>
<dbReference type="STRING" id="905079.L1JW72"/>
<dbReference type="eggNOG" id="KOG0543">
    <property type="taxonomic scope" value="Eukaryota"/>
</dbReference>
<reference evidence="3" key="3">
    <citation type="submission" date="2015-06" db="UniProtKB">
        <authorList>
            <consortium name="EnsemblProtists"/>
        </authorList>
    </citation>
    <scope>IDENTIFICATION</scope>
</reference>
<feature type="region of interest" description="Disordered" evidence="1">
    <location>
        <begin position="14"/>
        <end position="39"/>
    </location>
</feature>
<dbReference type="AlphaFoldDB" id="L1JW72"/>
<dbReference type="HOGENOM" id="CLU_1047491_0_0_1"/>
<sequence length="266" mass="29605">MHSEGGMVRVKVKVRRRAGDGGGTTGDVSGDASSNTNEEMTLPPCLSSFQFQLGANMVLPSIDHACRKCGVGDSFVLTERASSLLGYEWCGQLGLSEEVQVDAIMTVTEVLYPYEMYSKRFDDRVDMANKMKEQGNVDFRAKRFAASLKRYKKADELLHDLEHKNAFSWALLDEVKASRALSTQATVLTNMAACYLALGPRYSSNALLACDRAMEIDRTSCKCFYRRAKAKMAMGEKESAMEDLRQIEPHNQEALMLLKSLEPNEA</sequence>
<dbReference type="Proteomes" id="UP000011087">
    <property type="component" value="Unassembled WGS sequence"/>
</dbReference>
<dbReference type="GeneID" id="17308786"/>
<evidence type="ECO:0000313" key="2">
    <source>
        <dbReference type="EMBL" id="EKX52333.1"/>
    </source>
</evidence>
<dbReference type="PANTHER" id="PTHR46512">
    <property type="entry name" value="PEPTIDYLPROLYL ISOMERASE"/>
    <property type="match status" value="1"/>
</dbReference>
<organism evidence="2">
    <name type="scientific">Guillardia theta (strain CCMP2712)</name>
    <name type="common">Cryptophyte</name>
    <dbReference type="NCBI Taxonomy" id="905079"/>
    <lineage>
        <taxon>Eukaryota</taxon>
        <taxon>Cryptophyceae</taxon>
        <taxon>Pyrenomonadales</taxon>
        <taxon>Geminigeraceae</taxon>
        <taxon>Guillardia</taxon>
    </lineage>
</organism>
<evidence type="ECO:0008006" key="5">
    <source>
        <dbReference type="Google" id="ProtNLM"/>
    </source>
</evidence>
<dbReference type="EMBL" id="JH992973">
    <property type="protein sequence ID" value="EKX52333.1"/>
    <property type="molecule type" value="Genomic_DNA"/>
</dbReference>
<dbReference type="EnsemblProtists" id="EKX52333">
    <property type="protein sequence ID" value="EKX52333"/>
    <property type="gene ID" value="GUITHDRAFT_102233"/>
</dbReference>
<protein>
    <recommendedName>
        <fullName evidence="5">BDBT FKBP like N-terminal domain-containing protein</fullName>
    </recommendedName>
</protein>
<keyword evidence="4" id="KW-1185">Reference proteome</keyword>
<dbReference type="InterPro" id="IPR011990">
    <property type="entry name" value="TPR-like_helical_dom_sf"/>
</dbReference>
<gene>
    <name evidence="2" type="ORF">GUITHDRAFT_102233</name>
</gene>
<dbReference type="SUPFAM" id="SSF48452">
    <property type="entry name" value="TPR-like"/>
    <property type="match status" value="1"/>
</dbReference>
<dbReference type="KEGG" id="gtt:GUITHDRAFT_102233"/>
<evidence type="ECO:0000256" key="1">
    <source>
        <dbReference type="SAM" id="MobiDB-lite"/>
    </source>
</evidence>
<proteinExistence type="predicted"/>
<dbReference type="InterPro" id="IPR050754">
    <property type="entry name" value="FKBP4/5/8-like"/>
</dbReference>
<reference evidence="2 4" key="1">
    <citation type="journal article" date="2012" name="Nature">
        <title>Algal genomes reveal evolutionary mosaicism and the fate of nucleomorphs.</title>
        <authorList>
            <consortium name="DOE Joint Genome Institute"/>
            <person name="Curtis B.A."/>
            <person name="Tanifuji G."/>
            <person name="Burki F."/>
            <person name="Gruber A."/>
            <person name="Irimia M."/>
            <person name="Maruyama S."/>
            <person name="Arias M.C."/>
            <person name="Ball S.G."/>
            <person name="Gile G.H."/>
            <person name="Hirakawa Y."/>
            <person name="Hopkins J.F."/>
            <person name="Kuo A."/>
            <person name="Rensing S.A."/>
            <person name="Schmutz J."/>
            <person name="Symeonidi A."/>
            <person name="Elias M."/>
            <person name="Eveleigh R.J."/>
            <person name="Herman E.K."/>
            <person name="Klute M.J."/>
            <person name="Nakayama T."/>
            <person name="Obornik M."/>
            <person name="Reyes-Prieto A."/>
            <person name="Armbrust E.V."/>
            <person name="Aves S.J."/>
            <person name="Beiko R.G."/>
            <person name="Coutinho P."/>
            <person name="Dacks J.B."/>
            <person name="Durnford D.G."/>
            <person name="Fast N.M."/>
            <person name="Green B.R."/>
            <person name="Grisdale C.J."/>
            <person name="Hempel F."/>
            <person name="Henrissat B."/>
            <person name="Hoppner M.P."/>
            <person name="Ishida K."/>
            <person name="Kim E."/>
            <person name="Koreny L."/>
            <person name="Kroth P.G."/>
            <person name="Liu Y."/>
            <person name="Malik S.B."/>
            <person name="Maier U.G."/>
            <person name="McRose D."/>
            <person name="Mock T."/>
            <person name="Neilson J.A."/>
            <person name="Onodera N.T."/>
            <person name="Poole A.M."/>
            <person name="Pritham E.J."/>
            <person name="Richards T.A."/>
            <person name="Rocap G."/>
            <person name="Roy S.W."/>
            <person name="Sarai C."/>
            <person name="Schaack S."/>
            <person name="Shirato S."/>
            <person name="Slamovits C.H."/>
            <person name="Spencer D.F."/>
            <person name="Suzuki S."/>
            <person name="Worden A.Z."/>
            <person name="Zauner S."/>
            <person name="Barry K."/>
            <person name="Bell C."/>
            <person name="Bharti A.K."/>
            <person name="Crow J.A."/>
            <person name="Grimwood J."/>
            <person name="Kramer R."/>
            <person name="Lindquist E."/>
            <person name="Lucas S."/>
            <person name="Salamov A."/>
            <person name="McFadden G.I."/>
            <person name="Lane C.E."/>
            <person name="Keeling P.J."/>
            <person name="Gray M.W."/>
            <person name="Grigoriev I.V."/>
            <person name="Archibald J.M."/>
        </authorList>
    </citation>
    <scope>NUCLEOTIDE SEQUENCE</scope>
    <source>
        <strain evidence="2 4">CCMP2712</strain>
    </source>
</reference>
<accession>L1JW72</accession>
<dbReference type="OrthoDB" id="433738at2759"/>
<evidence type="ECO:0000313" key="3">
    <source>
        <dbReference type="EnsemblProtists" id="EKX52333"/>
    </source>
</evidence>
<dbReference type="PANTHER" id="PTHR46512:SF9">
    <property type="entry name" value="PEPTIDYLPROLYL ISOMERASE"/>
    <property type="match status" value="1"/>
</dbReference>
<reference evidence="4" key="2">
    <citation type="submission" date="2012-11" db="EMBL/GenBank/DDBJ databases">
        <authorList>
            <person name="Kuo A."/>
            <person name="Curtis B.A."/>
            <person name="Tanifuji G."/>
            <person name="Burki F."/>
            <person name="Gruber A."/>
            <person name="Irimia M."/>
            <person name="Maruyama S."/>
            <person name="Arias M.C."/>
            <person name="Ball S.G."/>
            <person name="Gile G.H."/>
            <person name="Hirakawa Y."/>
            <person name="Hopkins J.F."/>
            <person name="Rensing S.A."/>
            <person name="Schmutz J."/>
            <person name="Symeonidi A."/>
            <person name="Elias M."/>
            <person name="Eveleigh R.J."/>
            <person name="Herman E.K."/>
            <person name="Klute M.J."/>
            <person name="Nakayama T."/>
            <person name="Obornik M."/>
            <person name="Reyes-Prieto A."/>
            <person name="Armbrust E.V."/>
            <person name="Aves S.J."/>
            <person name="Beiko R.G."/>
            <person name="Coutinho P."/>
            <person name="Dacks J.B."/>
            <person name="Durnford D.G."/>
            <person name="Fast N.M."/>
            <person name="Green B.R."/>
            <person name="Grisdale C."/>
            <person name="Hempe F."/>
            <person name="Henrissat B."/>
            <person name="Hoppner M.P."/>
            <person name="Ishida K.-I."/>
            <person name="Kim E."/>
            <person name="Koreny L."/>
            <person name="Kroth P.G."/>
            <person name="Liu Y."/>
            <person name="Malik S.-B."/>
            <person name="Maier U.G."/>
            <person name="McRose D."/>
            <person name="Mock T."/>
            <person name="Neilson J.A."/>
            <person name="Onodera N.T."/>
            <person name="Poole A.M."/>
            <person name="Pritham E.J."/>
            <person name="Richards T.A."/>
            <person name="Rocap G."/>
            <person name="Roy S.W."/>
            <person name="Sarai C."/>
            <person name="Schaack S."/>
            <person name="Shirato S."/>
            <person name="Slamovits C.H."/>
            <person name="Spencer D.F."/>
            <person name="Suzuki S."/>
            <person name="Worden A.Z."/>
            <person name="Zauner S."/>
            <person name="Barry K."/>
            <person name="Bell C."/>
            <person name="Bharti A.K."/>
            <person name="Crow J.A."/>
            <person name="Grimwood J."/>
            <person name="Kramer R."/>
            <person name="Lindquist E."/>
            <person name="Lucas S."/>
            <person name="Salamov A."/>
            <person name="McFadden G.I."/>
            <person name="Lane C.E."/>
            <person name="Keeling P.J."/>
            <person name="Gray M.W."/>
            <person name="Grigoriev I.V."/>
            <person name="Archibald J.M."/>
        </authorList>
    </citation>
    <scope>NUCLEOTIDE SEQUENCE</scope>
    <source>
        <strain evidence="4">CCMP2712</strain>
    </source>
</reference>
<dbReference type="RefSeq" id="XP_005839313.1">
    <property type="nucleotide sequence ID" value="XM_005839256.1"/>
</dbReference>
<evidence type="ECO:0000313" key="4">
    <source>
        <dbReference type="Proteomes" id="UP000011087"/>
    </source>
</evidence>
<dbReference type="PaxDb" id="55529-EKX52333"/>
<name>L1JW72_GUITC</name>